<dbReference type="EMBL" id="KB007883">
    <property type="protein sequence ID" value="ELR22493.1"/>
    <property type="molecule type" value="Genomic_DNA"/>
</dbReference>
<evidence type="ECO:0000313" key="2">
    <source>
        <dbReference type="EMBL" id="ELR22493.1"/>
    </source>
</evidence>
<dbReference type="KEGG" id="acan:ACA1_141820"/>
<dbReference type="VEuPathDB" id="AmoebaDB:ACA1_141820"/>
<dbReference type="InterPro" id="IPR046449">
    <property type="entry name" value="DEGP_PDZ_sf"/>
</dbReference>
<proteinExistence type="predicted"/>
<accession>L8HCL7</accession>
<dbReference type="Proteomes" id="UP000011083">
    <property type="component" value="Unassembled WGS sequence"/>
</dbReference>
<dbReference type="InterPro" id="IPR041517">
    <property type="entry name" value="DEGP_PDZ"/>
</dbReference>
<name>L8HCL7_ACACF</name>
<evidence type="ECO:0000259" key="1">
    <source>
        <dbReference type="Pfam" id="PF17815"/>
    </source>
</evidence>
<feature type="domain" description="Protease Do-like PDZ" evidence="1">
    <location>
        <begin position="17"/>
        <end position="65"/>
    </location>
</feature>
<reference evidence="2 3" key="1">
    <citation type="journal article" date="2013" name="Genome Biol.">
        <title>Genome of Acanthamoeba castellanii highlights extensive lateral gene transfer and early evolution of tyrosine kinase signaling.</title>
        <authorList>
            <person name="Clarke M."/>
            <person name="Lohan A.J."/>
            <person name="Liu B."/>
            <person name="Lagkouvardos I."/>
            <person name="Roy S."/>
            <person name="Zafar N."/>
            <person name="Bertelli C."/>
            <person name="Schilde C."/>
            <person name="Kianianmomeni A."/>
            <person name="Burglin T.R."/>
            <person name="Frech C."/>
            <person name="Turcotte B."/>
            <person name="Kopec K.O."/>
            <person name="Synnott J.M."/>
            <person name="Choo C."/>
            <person name="Paponov I."/>
            <person name="Finkler A."/>
            <person name="Soon Heng Tan C."/>
            <person name="Hutchins A.P."/>
            <person name="Weinmeier T."/>
            <person name="Rattei T."/>
            <person name="Chu J.S."/>
            <person name="Gimenez G."/>
            <person name="Irimia M."/>
            <person name="Rigden D.J."/>
            <person name="Fitzpatrick D.A."/>
            <person name="Lorenzo-Morales J."/>
            <person name="Bateman A."/>
            <person name="Chiu C.H."/>
            <person name="Tang P."/>
            <person name="Hegemann P."/>
            <person name="Fromm H."/>
            <person name="Raoult D."/>
            <person name="Greub G."/>
            <person name="Miranda-Saavedra D."/>
            <person name="Chen N."/>
            <person name="Nash P."/>
            <person name="Ginger M.L."/>
            <person name="Horn M."/>
            <person name="Schaap P."/>
            <person name="Caler L."/>
            <person name="Loftus B."/>
        </authorList>
    </citation>
    <scope>NUCLEOTIDE SEQUENCE [LARGE SCALE GENOMIC DNA]</scope>
    <source>
        <strain evidence="2 3">Neff</strain>
    </source>
</reference>
<dbReference type="RefSeq" id="XP_004349581.1">
    <property type="nucleotide sequence ID" value="XM_004349531.1"/>
</dbReference>
<evidence type="ECO:0000313" key="3">
    <source>
        <dbReference type="Proteomes" id="UP000011083"/>
    </source>
</evidence>
<gene>
    <name evidence="2" type="ORF">ACA1_141820</name>
</gene>
<dbReference type="AlphaFoldDB" id="L8HCL7"/>
<dbReference type="GeneID" id="14923453"/>
<keyword evidence="3" id="KW-1185">Reference proteome</keyword>
<organism evidence="2 3">
    <name type="scientific">Acanthamoeba castellanii (strain ATCC 30010 / Neff)</name>
    <dbReference type="NCBI Taxonomy" id="1257118"/>
    <lineage>
        <taxon>Eukaryota</taxon>
        <taxon>Amoebozoa</taxon>
        <taxon>Discosea</taxon>
        <taxon>Longamoebia</taxon>
        <taxon>Centramoebida</taxon>
        <taxon>Acanthamoebidae</taxon>
        <taxon>Acanthamoeba</taxon>
    </lineage>
</organism>
<sequence>MTKTTTPVFEPLRSRAACAASASTTFLRFDVGERNSVIVLDTAFVVREEAAILATHSIAHPKSTDLFASTERS</sequence>
<dbReference type="Pfam" id="PF17815">
    <property type="entry name" value="PDZ_3"/>
    <property type="match status" value="1"/>
</dbReference>
<protein>
    <recommendedName>
        <fullName evidence="1">Protease Do-like PDZ domain-containing protein</fullName>
    </recommendedName>
</protein>
<dbReference type="Gene3D" id="3.20.190.20">
    <property type="match status" value="1"/>
</dbReference>